<gene>
    <name evidence="2" type="ORF">Fcan01_05715</name>
</gene>
<evidence type="ECO:0000313" key="2">
    <source>
        <dbReference type="EMBL" id="OXA59981.1"/>
    </source>
</evidence>
<feature type="region of interest" description="Disordered" evidence="1">
    <location>
        <begin position="1"/>
        <end position="24"/>
    </location>
</feature>
<name>A0A226ET44_FOLCA</name>
<comment type="caution">
    <text evidence="2">The sequence shown here is derived from an EMBL/GenBank/DDBJ whole genome shotgun (WGS) entry which is preliminary data.</text>
</comment>
<reference evidence="2 3" key="1">
    <citation type="submission" date="2015-12" db="EMBL/GenBank/DDBJ databases">
        <title>The genome of Folsomia candida.</title>
        <authorList>
            <person name="Faddeeva A."/>
            <person name="Derks M.F."/>
            <person name="Anvar Y."/>
            <person name="Smit S."/>
            <person name="Van Straalen N."/>
            <person name="Roelofs D."/>
        </authorList>
    </citation>
    <scope>NUCLEOTIDE SEQUENCE [LARGE SCALE GENOMIC DNA]</scope>
    <source>
        <strain evidence="2 3">VU population</strain>
        <tissue evidence="2">Whole body</tissue>
    </source>
</reference>
<proteinExistence type="predicted"/>
<dbReference type="Proteomes" id="UP000198287">
    <property type="component" value="Unassembled WGS sequence"/>
</dbReference>
<feature type="region of interest" description="Disordered" evidence="1">
    <location>
        <begin position="110"/>
        <end position="153"/>
    </location>
</feature>
<dbReference type="EMBL" id="LNIX01000002">
    <property type="protein sequence ID" value="OXA59981.1"/>
    <property type="molecule type" value="Genomic_DNA"/>
</dbReference>
<feature type="compositionally biased region" description="Basic residues" evidence="1">
    <location>
        <begin position="140"/>
        <end position="149"/>
    </location>
</feature>
<evidence type="ECO:0000313" key="3">
    <source>
        <dbReference type="Proteomes" id="UP000198287"/>
    </source>
</evidence>
<evidence type="ECO:0000256" key="1">
    <source>
        <dbReference type="SAM" id="MobiDB-lite"/>
    </source>
</evidence>
<sequence length="458" mass="53353">MNNLFSMFNNKKKNKGENSSKDTVATINPNQENLLFTVGVKRSPAVAVVQPVVVRPPLAMTAAEQKREAARIRTQKSRHNKKKVAIPFVPTPKREKMSAEQRRINQLNVARTWKKNNKEKHRMGSKNWQQNNRGRDQQNRKRWRQKNKERHSIQIKSWKQNNQDRIKMKQKNWYQSNKNRLKSMRALLDNKPVYHSNRARRICRLNKNGMTDWLKLHPHSKFSRQGINFERYLATLSLNSLIYKYPQCVKESFLQNKNFLIYLISLFNWPGMETMSLQAVEERVKKELLNKNTDLLLLYYVGLYAKNGKKKLSNPYHPRNCSSSVNKRLVKGYRAFENGFISCNVGDLWTATGDKLREMVAESDALMRRVEGYLIHFGLAKNVVLRHLAEYTEMPQIMINKRREPVTTTDKKEGESLAAANVNLFSNGFAAGFVKSGGFVELERNFVLLREIVLPEGQ</sequence>
<dbReference type="AlphaFoldDB" id="A0A226ET44"/>
<protein>
    <submittedName>
        <fullName evidence="2">Uncharacterized protein</fullName>
    </submittedName>
</protein>
<accession>A0A226ET44</accession>
<feature type="compositionally biased region" description="Basic residues" evidence="1">
    <location>
        <begin position="112"/>
        <end position="124"/>
    </location>
</feature>
<organism evidence="2 3">
    <name type="scientific">Folsomia candida</name>
    <name type="common">Springtail</name>
    <dbReference type="NCBI Taxonomy" id="158441"/>
    <lineage>
        <taxon>Eukaryota</taxon>
        <taxon>Metazoa</taxon>
        <taxon>Ecdysozoa</taxon>
        <taxon>Arthropoda</taxon>
        <taxon>Hexapoda</taxon>
        <taxon>Collembola</taxon>
        <taxon>Entomobryomorpha</taxon>
        <taxon>Isotomoidea</taxon>
        <taxon>Isotomidae</taxon>
        <taxon>Proisotominae</taxon>
        <taxon>Folsomia</taxon>
    </lineage>
</organism>
<keyword evidence="3" id="KW-1185">Reference proteome</keyword>